<keyword evidence="4 8" id="KW-0479">Metal-binding</keyword>
<dbReference type="PRINTS" id="PR00463">
    <property type="entry name" value="EP450I"/>
</dbReference>
<feature type="binding site" description="axial binding residue" evidence="8">
    <location>
        <position position="449"/>
    </location>
    <ligand>
        <name>heme</name>
        <dbReference type="ChEBI" id="CHEBI:30413"/>
    </ligand>
    <ligandPart>
        <name>Fe</name>
        <dbReference type="ChEBI" id="CHEBI:18248"/>
    </ligandPart>
</feature>
<reference evidence="11" key="1">
    <citation type="journal article" date="2016" name="G3 (Bethesda)">
        <title>First Draft Assembly and Annotation of the Genome of a California Endemic Oak Quercus lobata Nee (Fagaceae).</title>
        <authorList>
            <person name="Sork V.L."/>
            <person name="Fitz-Gibbon S.T."/>
            <person name="Puiu D."/>
            <person name="Crepeau M."/>
            <person name="Gugger P.F."/>
            <person name="Sherman R."/>
            <person name="Stevens K."/>
            <person name="Langley C.H."/>
            <person name="Pellegrini M."/>
            <person name="Salzberg S.L."/>
        </authorList>
    </citation>
    <scope>NUCLEOTIDE SEQUENCE [LARGE SCALE GENOMIC DNA]</scope>
    <source>
        <strain evidence="11">cv. SW786</strain>
    </source>
</reference>
<dbReference type="Proteomes" id="UP000594261">
    <property type="component" value="Chromosome 2"/>
</dbReference>
<dbReference type="SUPFAM" id="SSF48264">
    <property type="entry name" value="Cytochrome P450"/>
    <property type="match status" value="1"/>
</dbReference>
<dbReference type="GO" id="GO:0006629">
    <property type="term" value="P:lipid metabolic process"/>
    <property type="evidence" value="ECO:0007669"/>
    <property type="project" value="UniProtKB-ARBA"/>
</dbReference>
<dbReference type="PRINTS" id="PR00385">
    <property type="entry name" value="P450"/>
</dbReference>
<evidence type="ECO:0000256" key="3">
    <source>
        <dbReference type="ARBA" id="ARBA00022617"/>
    </source>
</evidence>
<dbReference type="EnsemblPlants" id="QL02p074207:mrna">
    <property type="protein sequence ID" value="QL02p074207:mrna"/>
    <property type="gene ID" value="QL02p074207"/>
</dbReference>
<dbReference type="GO" id="GO:0005506">
    <property type="term" value="F:iron ion binding"/>
    <property type="evidence" value="ECO:0007669"/>
    <property type="project" value="InterPro"/>
</dbReference>
<keyword evidence="9" id="KW-0472">Membrane</keyword>
<feature type="transmembrane region" description="Helical" evidence="9">
    <location>
        <begin position="5"/>
        <end position="23"/>
    </location>
</feature>
<evidence type="ECO:0000256" key="2">
    <source>
        <dbReference type="ARBA" id="ARBA00010617"/>
    </source>
</evidence>
<dbReference type="InterPro" id="IPR001128">
    <property type="entry name" value="Cyt_P450"/>
</dbReference>
<dbReference type="Pfam" id="PF00067">
    <property type="entry name" value="p450"/>
    <property type="match status" value="1"/>
</dbReference>
<evidence type="ECO:0000256" key="6">
    <source>
        <dbReference type="ARBA" id="ARBA00023004"/>
    </source>
</evidence>
<dbReference type="InParanoid" id="A0A7N2KZ89"/>
<dbReference type="AlphaFoldDB" id="A0A7N2KZ89"/>
<evidence type="ECO:0000256" key="8">
    <source>
        <dbReference type="PIRSR" id="PIRSR602401-1"/>
    </source>
</evidence>
<keyword evidence="6 8" id="KW-0408">Iron</keyword>
<dbReference type="InterPro" id="IPR002401">
    <property type="entry name" value="Cyt_P450_E_grp-I"/>
</dbReference>
<keyword evidence="3 8" id="KW-0349">Heme</keyword>
<keyword evidence="11" id="KW-1185">Reference proteome</keyword>
<evidence type="ECO:0000313" key="10">
    <source>
        <dbReference type="EnsemblPlants" id="QL02p074207:mrna"/>
    </source>
</evidence>
<accession>A0A7N2KZ89</accession>
<sequence length="706" mass="80850">MAIVLLYPVAIFLSFLFLYHWRWNKTSFITNWPIVGMLPGFLLNASHVHEYLTSLLKFYGGTFEFQGGWLTGIKLLITSDHMNIHHICSTNFPNYGKGRKFREIFDVLGDGIFSSDHDSWKYQRKLLQTLLKDNKFKLFFEEVVKGKVEKGLIPVLDDISSLGIEVDLQDVFQRFTFDSVCLMVLGHDPNCLSIELPKVAHSNAFDEVEESLLYRHLVPERWWKLQRRLQIGSEKKLLHAWKVFDEFVYECISTKREEQNLVKKEELKFNLFTAIVMEEQEGEMSSNITQSNKFLRDTTTNLLAAGRDTISSGLTWFFWLVATHPSVEAKILEEIKKHLVDNDKWRVSNIDELSKLVYLHGAICETLRLFPPVPFEHKSSAKSDILPSGHYIKPKTRIIYSLYSMGRMESIWGTDCLEFKPERWISEHGGIMHVPSFKFIAFNAGARTCLGKDITFVQMKIIASAILWNYRVHVVEGHPVSPSISVILHMKHGLKTCLVNPYLEWSMVVGEVKGHGLEHGLVRHLVKCRAGGRPRQWLSSAWALGPNVEWDWAVNSLAPTIAPQKPASRLLIGEEGFDNRRRVLPRLKVARSGQGRHRFKLVFRIDKGGNGISSSFSQNPKQVLVAPDSWCVGSKVFRHQRRLLYRRRGYMEAYQLPTACTFSSTVLASSWVPCTFSSATLARSRALCTFSSTVQALSRALWLPEL</sequence>
<dbReference type="PROSITE" id="PS00086">
    <property type="entry name" value="CYTOCHROME_P450"/>
    <property type="match status" value="1"/>
</dbReference>
<dbReference type="CDD" id="cd11064">
    <property type="entry name" value="CYP86A"/>
    <property type="match status" value="1"/>
</dbReference>
<reference evidence="10" key="2">
    <citation type="submission" date="2021-01" db="UniProtKB">
        <authorList>
            <consortium name="EnsemblPlants"/>
        </authorList>
    </citation>
    <scope>IDENTIFICATION</scope>
</reference>
<evidence type="ECO:0000256" key="1">
    <source>
        <dbReference type="ARBA" id="ARBA00001971"/>
    </source>
</evidence>
<keyword evidence="9" id="KW-1133">Transmembrane helix</keyword>
<dbReference type="Gene3D" id="1.10.630.10">
    <property type="entry name" value="Cytochrome P450"/>
    <property type="match status" value="1"/>
</dbReference>
<name>A0A7N2KZ89_QUELO</name>
<comment type="similarity">
    <text evidence="2">Belongs to the cytochrome P450 family.</text>
</comment>
<protein>
    <recommendedName>
        <fullName evidence="12">Cytochrome P450</fullName>
    </recommendedName>
</protein>
<evidence type="ECO:0000256" key="7">
    <source>
        <dbReference type="ARBA" id="ARBA00023033"/>
    </source>
</evidence>
<organism evidence="10 11">
    <name type="scientific">Quercus lobata</name>
    <name type="common">Valley oak</name>
    <dbReference type="NCBI Taxonomy" id="97700"/>
    <lineage>
        <taxon>Eukaryota</taxon>
        <taxon>Viridiplantae</taxon>
        <taxon>Streptophyta</taxon>
        <taxon>Embryophyta</taxon>
        <taxon>Tracheophyta</taxon>
        <taxon>Spermatophyta</taxon>
        <taxon>Magnoliopsida</taxon>
        <taxon>eudicotyledons</taxon>
        <taxon>Gunneridae</taxon>
        <taxon>Pentapetalae</taxon>
        <taxon>rosids</taxon>
        <taxon>fabids</taxon>
        <taxon>Fagales</taxon>
        <taxon>Fagaceae</taxon>
        <taxon>Quercus</taxon>
    </lineage>
</organism>
<evidence type="ECO:0000256" key="4">
    <source>
        <dbReference type="ARBA" id="ARBA00022723"/>
    </source>
</evidence>
<evidence type="ECO:0008006" key="12">
    <source>
        <dbReference type="Google" id="ProtNLM"/>
    </source>
</evidence>
<comment type="cofactor">
    <cofactor evidence="1 8">
        <name>heme</name>
        <dbReference type="ChEBI" id="CHEBI:30413"/>
    </cofactor>
</comment>
<dbReference type="GO" id="GO:0004497">
    <property type="term" value="F:monooxygenase activity"/>
    <property type="evidence" value="ECO:0007669"/>
    <property type="project" value="UniProtKB-KW"/>
</dbReference>
<evidence type="ECO:0000256" key="9">
    <source>
        <dbReference type="SAM" id="Phobius"/>
    </source>
</evidence>
<dbReference type="InterPro" id="IPR036396">
    <property type="entry name" value="Cyt_P450_sf"/>
</dbReference>
<keyword evidence="9" id="KW-0812">Transmembrane</keyword>
<keyword evidence="5" id="KW-0560">Oxidoreductase</keyword>
<dbReference type="PANTHER" id="PTHR24296">
    <property type="entry name" value="CYTOCHROME P450"/>
    <property type="match status" value="1"/>
</dbReference>
<dbReference type="GO" id="GO:0020037">
    <property type="term" value="F:heme binding"/>
    <property type="evidence" value="ECO:0007669"/>
    <property type="project" value="InterPro"/>
</dbReference>
<dbReference type="InterPro" id="IPR017972">
    <property type="entry name" value="Cyt_P450_CS"/>
</dbReference>
<dbReference type="OMA" id="MNIHHIC"/>
<dbReference type="FunCoup" id="A0A7N2KZ89">
    <property type="interactions" value="215"/>
</dbReference>
<dbReference type="GO" id="GO:0016705">
    <property type="term" value="F:oxidoreductase activity, acting on paired donors, with incorporation or reduction of molecular oxygen"/>
    <property type="evidence" value="ECO:0007669"/>
    <property type="project" value="InterPro"/>
</dbReference>
<dbReference type="Gramene" id="QL02p074207:mrna">
    <property type="protein sequence ID" value="QL02p074207:mrna"/>
    <property type="gene ID" value="QL02p074207"/>
</dbReference>
<evidence type="ECO:0000256" key="5">
    <source>
        <dbReference type="ARBA" id="ARBA00023002"/>
    </source>
</evidence>
<keyword evidence="7" id="KW-0503">Monooxygenase</keyword>
<proteinExistence type="inferred from homology"/>
<evidence type="ECO:0000313" key="11">
    <source>
        <dbReference type="Proteomes" id="UP000594261"/>
    </source>
</evidence>